<evidence type="ECO:0000256" key="1">
    <source>
        <dbReference type="ARBA" id="ARBA00005234"/>
    </source>
</evidence>
<keyword evidence="4" id="KW-0472">Membrane</keyword>
<dbReference type="InterPro" id="IPR038765">
    <property type="entry name" value="Papain-like_cys_pep_sf"/>
</dbReference>
<dbReference type="Gene3D" id="3.40.395.10">
    <property type="entry name" value="Adenoviral Proteinase, Chain A"/>
    <property type="match status" value="1"/>
</dbReference>
<organism evidence="6 7">
    <name type="scientific">Citrus x changshan-huyou</name>
    <dbReference type="NCBI Taxonomy" id="2935761"/>
    <lineage>
        <taxon>Eukaryota</taxon>
        <taxon>Viridiplantae</taxon>
        <taxon>Streptophyta</taxon>
        <taxon>Embryophyta</taxon>
        <taxon>Tracheophyta</taxon>
        <taxon>Spermatophyta</taxon>
        <taxon>Magnoliopsida</taxon>
        <taxon>eudicotyledons</taxon>
        <taxon>Gunneridae</taxon>
        <taxon>Pentapetalae</taxon>
        <taxon>rosids</taxon>
        <taxon>malvids</taxon>
        <taxon>Sapindales</taxon>
        <taxon>Rutaceae</taxon>
        <taxon>Aurantioideae</taxon>
        <taxon>Citrus</taxon>
    </lineage>
</organism>
<accession>A0AAP0LZ84</accession>
<evidence type="ECO:0000313" key="6">
    <source>
        <dbReference type="EMBL" id="KAK9187689.1"/>
    </source>
</evidence>
<dbReference type="SUPFAM" id="SSF54001">
    <property type="entry name" value="Cysteine proteinases"/>
    <property type="match status" value="1"/>
</dbReference>
<evidence type="ECO:0000256" key="3">
    <source>
        <dbReference type="ARBA" id="ARBA00022801"/>
    </source>
</evidence>
<comment type="similarity">
    <text evidence="1">Belongs to the peptidase C48 family.</text>
</comment>
<reference evidence="6 7" key="1">
    <citation type="submission" date="2024-05" db="EMBL/GenBank/DDBJ databases">
        <title>Haplotype-resolved chromosome-level genome assembly of Huyou (Citrus changshanensis).</title>
        <authorList>
            <person name="Miao C."/>
            <person name="Chen W."/>
            <person name="Wu Y."/>
            <person name="Wang L."/>
            <person name="Zhao S."/>
            <person name="Grierson D."/>
            <person name="Xu C."/>
            <person name="Chen K."/>
        </authorList>
    </citation>
    <scope>NUCLEOTIDE SEQUENCE [LARGE SCALE GENOMIC DNA]</scope>
    <source>
        <strain evidence="6">01-14</strain>
        <tissue evidence="6">Leaf</tissue>
    </source>
</reference>
<dbReference type="GO" id="GO:0006508">
    <property type="term" value="P:proteolysis"/>
    <property type="evidence" value="ECO:0007669"/>
    <property type="project" value="UniProtKB-KW"/>
</dbReference>
<name>A0AAP0LZ84_9ROSI</name>
<evidence type="ECO:0000313" key="7">
    <source>
        <dbReference type="Proteomes" id="UP001428341"/>
    </source>
</evidence>
<dbReference type="AlphaFoldDB" id="A0AAP0LZ84"/>
<keyword evidence="2" id="KW-0645">Protease</keyword>
<dbReference type="GO" id="GO:0008234">
    <property type="term" value="F:cysteine-type peptidase activity"/>
    <property type="evidence" value="ECO:0007669"/>
    <property type="project" value="InterPro"/>
</dbReference>
<feature type="domain" description="Ubiquitin-like protease family profile" evidence="5">
    <location>
        <begin position="1"/>
        <end position="196"/>
    </location>
</feature>
<keyword evidence="3" id="KW-0378">Hydrolase</keyword>
<sequence>MLSEFQQFKGTDERGCWFLPVLGAETVAADDIVLEMWLRKIASDNETCTQMESCDRIIVPICNGIGHWYLLVVIIAELRAEIWDPLASCMTTNLFLMEVHRIVSVAFTETVAAAFSNFSLALLVVVYGISCMPRINRKDLLLQLKCFDVVLNGERPTFCCAGIPFSSCEVSHPSLMPKDLHPTDSGLYVCLLMKQLHQRQWPLTEMTCDSDAERSSLILQLVHFRDNLVKERVIERASMHRSSGQ</sequence>
<dbReference type="InterPro" id="IPR003653">
    <property type="entry name" value="Peptidase_C48_C"/>
</dbReference>
<proteinExistence type="inferred from homology"/>
<protein>
    <recommendedName>
        <fullName evidence="5">Ubiquitin-like protease family profile domain-containing protein</fullName>
    </recommendedName>
</protein>
<keyword evidence="4" id="KW-0812">Transmembrane</keyword>
<evidence type="ECO:0000259" key="5">
    <source>
        <dbReference type="PROSITE" id="PS50600"/>
    </source>
</evidence>
<feature type="transmembrane region" description="Helical" evidence="4">
    <location>
        <begin position="102"/>
        <end position="129"/>
    </location>
</feature>
<evidence type="ECO:0000256" key="2">
    <source>
        <dbReference type="ARBA" id="ARBA00022670"/>
    </source>
</evidence>
<dbReference type="Proteomes" id="UP001428341">
    <property type="component" value="Unassembled WGS sequence"/>
</dbReference>
<dbReference type="Pfam" id="PF02902">
    <property type="entry name" value="Peptidase_C48"/>
    <property type="match status" value="1"/>
</dbReference>
<keyword evidence="7" id="KW-1185">Reference proteome</keyword>
<evidence type="ECO:0000256" key="4">
    <source>
        <dbReference type="SAM" id="Phobius"/>
    </source>
</evidence>
<gene>
    <name evidence="6" type="ORF">WN944_019087</name>
</gene>
<keyword evidence="4" id="KW-1133">Transmembrane helix</keyword>
<dbReference type="EMBL" id="JBCGBO010000007">
    <property type="protein sequence ID" value="KAK9187689.1"/>
    <property type="molecule type" value="Genomic_DNA"/>
</dbReference>
<dbReference type="PROSITE" id="PS50600">
    <property type="entry name" value="ULP_PROTEASE"/>
    <property type="match status" value="1"/>
</dbReference>
<comment type="caution">
    <text evidence="6">The sequence shown here is derived from an EMBL/GenBank/DDBJ whole genome shotgun (WGS) entry which is preliminary data.</text>
</comment>